<organism evidence="4 5">
    <name type="scientific">Streptomyces liliifuscus</name>
    <dbReference type="NCBI Taxonomy" id="2797636"/>
    <lineage>
        <taxon>Bacteria</taxon>
        <taxon>Bacillati</taxon>
        <taxon>Actinomycetota</taxon>
        <taxon>Actinomycetes</taxon>
        <taxon>Kitasatosporales</taxon>
        <taxon>Streptomycetaceae</taxon>
        <taxon>Streptomyces</taxon>
    </lineage>
</organism>
<dbReference type="GO" id="GO:0016020">
    <property type="term" value="C:membrane"/>
    <property type="evidence" value="ECO:0007669"/>
    <property type="project" value="TreeGrafter"/>
</dbReference>
<evidence type="ECO:0000256" key="2">
    <source>
        <dbReference type="SAM" id="Phobius"/>
    </source>
</evidence>
<keyword evidence="4" id="KW-0012">Acyltransferase</keyword>
<feature type="transmembrane region" description="Helical" evidence="2">
    <location>
        <begin position="326"/>
        <end position="344"/>
    </location>
</feature>
<feature type="compositionally biased region" description="Basic residues" evidence="1">
    <location>
        <begin position="456"/>
        <end position="474"/>
    </location>
</feature>
<name>A0A7T7L3F9_9ACTN</name>
<reference evidence="4 5" key="1">
    <citation type="submission" date="2020-12" db="EMBL/GenBank/DDBJ databases">
        <title>A novel species.</title>
        <authorList>
            <person name="Li K."/>
        </authorList>
    </citation>
    <scope>NUCLEOTIDE SEQUENCE [LARGE SCALE GENOMIC DNA]</scope>
    <source>
        <strain evidence="4 5">ZYC-3</strain>
    </source>
</reference>
<keyword evidence="2" id="KW-1133">Transmembrane helix</keyword>
<feature type="transmembrane region" description="Helical" evidence="2">
    <location>
        <begin position="158"/>
        <end position="181"/>
    </location>
</feature>
<feature type="transmembrane region" description="Helical" evidence="2">
    <location>
        <begin position="111"/>
        <end position="128"/>
    </location>
</feature>
<feature type="transmembrane region" description="Helical" evidence="2">
    <location>
        <begin position="212"/>
        <end position="236"/>
    </location>
</feature>
<feature type="region of interest" description="Disordered" evidence="1">
    <location>
        <begin position="417"/>
        <end position="511"/>
    </location>
</feature>
<dbReference type="Pfam" id="PF01757">
    <property type="entry name" value="Acyl_transf_3"/>
    <property type="match status" value="1"/>
</dbReference>
<dbReference type="Proteomes" id="UP000595636">
    <property type="component" value="Chromosome"/>
</dbReference>
<evidence type="ECO:0000259" key="3">
    <source>
        <dbReference type="Pfam" id="PF01757"/>
    </source>
</evidence>
<keyword evidence="2" id="KW-0472">Membrane</keyword>
<keyword evidence="4" id="KW-0808">Transferase</keyword>
<dbReference type="EMBL" id="CP066831">
    <property type="protein sequence ID" value="QQM45740.1"/>
    <property type="molecule type" value="Genomic_DNA"/>
</dbReference>
<feature type="transmembrane region" description="Helical" evidence="2">
    <location>
        <begin position="74"/>
        <end position="91"/>
    </location>
</feature>
<feature type="transmembrane region" description="Helical" evidence="2">
    <location>
        <begin position="243"/>
        <end position="262"/>
    </location>
</feature>
<feature type="transmembrane region" description="Helical" evidence="2">
    <location>
        <begin position="351"/>
        <end position="373"/>
    </location>
</feature>
<feature type="transmembrane region" description="Helical" evidence="2">
    <location>
        <begin position="385"/>
        <end position="406"/>
    </location>
</feature>
<gene>
    <name evidence="4" type="ORF">JEQ17_44270</name>
</gene>
<feature type="compositionally biased region" description="Pro residues" evidence="1">
    <location>
        <begin position="442"/>
        <end position="451"/>
    </location>
</feature>
<feature type="transmembrane region" description="Helical" evidence="2">
    <location>
        <begin position="268"/>
        <end position="287"/>
    </location>
</feature>
<dbReference type="GO" id="GO:0016747">
    <property type="term" value="F:acyltransferase activity, transferring groups other than amino-acyl groups"/>
    <property type="evidence" value="ECO:0007669"/>
    <property type="project" value="InterPro"/>
</dbReference>
<feature type="domain" description="Acyltransferase 3" evidence="3">
    <location>
        <begin position="35"/>
        <end position="404"/>
    </location>
</feature>
<protein>
    <submittedName>
        <fullName evidence="4">Acyltransferase</fullName>
    </submittedName>
</protein>
<keyword evidence="5" id="KW-1185">Reference proteome</keyword>
<proteinExistence type="predicted"/>
<dbReference type="GO" id="GO:0009103">
    <property type="term" value="P:lipopolysaccharide biosynthetic process"/>
    <property type="evidence" value="ECO:0007669"/>
    <property type="project" value="TreeGrafter"/>
</dbReference>
<accession>A0A7T7L3F9</accession>
<dbReference type="PANTHER" id="PTHR23028:SF53">
    <property type="entry name" value="ACYL_TRANSF_3 DOMAIN-CONTAINING PROTEIN"/>
    <property type="match status" value="1"/>
</dbReference>
<evidence type="ECO:0000313" key="4">
    <source>
        <dbReference type="EMBL" id="QQM45740.1"/>
    </source>
</evidence>
<evidence type="ECO:0000313" key="5">
    <source>
        <dbReference type="Proteomes" id="UP000595636"/>
    </source>
</evidence>
<dbReference type="InterPro" id="IPR002656">
    <property type="entry name" value="Acyl_transf_3_dom"/>
</dbReference>
<sequence length="511" mass="55135">MDSGPLIRPPPPARSPSVPAPLPASRTSAGPRRLAWLDALRGIAALVVVFEHASYSFMPEFRQELMPQFNTGRYGILVFFLVSGYIIPASLERRGCVRTFWIGRVFRMYPLWAMAIAAVLAVNLLGLANMRDFGHQDTATATVAHVGLLQELLGTPSVLLVLWTLSYEMAFYLLVVALFTVRLHQRSAAVAIVLAVLAAVSVAAGITLPDAALSGLVGTGLLIGLASGALILAICCASTGSPALRVFGGVLGGVLALVLVPLNGTVPLWEGLIILAVMFLGTAVHRAENGQSSWWWAGCTAAVVVACAVAGAYWNTDEAPFTRQGWILAFLLAVLTFGVTLAWRHRRIPHWLIWLGTISYSVYLLHPVLLAVSDGTIGRWPRDNPVLVVAFLALLLPLCALTYRYIEAPGQAWGRKLARRVEPSRRTPAPRVRPKKPQVSPGKPPIPPENPPAARHTTRHAARHAARHATRHAARSIAPDRAAVQGDVSVGSRAHTGRVRPSQYGSRSRRL</sequence>
<feature type="region of interest" description="Disordered" evidence="1">
    <location>
        <begin position="1"/>
        <end position="26"/>
    </location>
</feature>
<feature type="transmembrane region" description="Helical" evidence="2">
    <location>
        <begin position="294"/>
        <end position="314"/>
    </location>
</feature>
<feature type="compositionally biased region" description="Pro residues" evidence="1">
    <location>
        <begin position="7"/>
        <end position="22"/>
    </location>
</feature>
<evidence type="ECO:0000256" key="1">
    <source>
        <dbReference type="SAM" id="MobiDB-lite"/>
    </source>
</evidence>
<dbReference type="PANTHER" id="PTHR23028">
    <property type="entry name" value="ACETYLTRANSFERASE"/>
    <property type="match status" value="1"/>
</dbReference>
<dbReference type="InterPro" id="IPR050879">
    <property type="entry name" value="Acyltransferase_3"/>
</dbReference>
<dbReference type="KEGG" id="slf:JEQ17_44270"/>
<feature type="transmembrane region" description="Helical" evidence="2">
    <location>
        <begin position="188"/>
        <end position="206"/>
    </location>
</feature>
<dbReference type="AlphaFoldDB" id="A0A7T7L3F9"/>
<keyword evidence="2" id="KW-0812">Transmembrane</keyword>